<dbReference type="Pfam" id="PF11307">
    <property type="entry name" value="DUF3109"/>
    <property type="match status" value="1"/>
</dbReference>
<dbReference type="InterPro" id="IPR021458">
    <property type="entry name" value="Rv0495c"/>
</dbReference>
<protein>
    <recommendedName>
        <fullName evidence="4">DUF3109 family protein</fullName>
    </recommendedName>
</protein>
<accession>A0A1H3YLQ1</accession>
<evidence type="ECO:0000313" key="2">
    <source>
        <dbReference type="EMBL" id="SEA11954.1"/>
    </source>
</evidence>
<reference evidence="2 3" key="1">
    <citation type="submission" date="2016-10" db="EMBL/GenBank/DDBJ databases">
        <authorList>
            <person name="de Groot N.N."/>
        </authorList>
    </citation>
    <scope>NUCLEOTIDE SEQUENCE [LARGE SCALE GENOMIC DNA]</scope>
    <source>
        <strain evidence="2 3">D31d</strain>
    </source>
</reference>
<dbReference type="EMBL" id="FNRF01000001">
    <property type="protein sequence ID" value="SEA11954.1"/>
    <property type="molecule type" value="Genomic_DNA"/>
</dbReference>
<evidence type="ECO:0008006" key="4">
    <source>
        <dbReference type="Google" id="ProtNLM"/>
    </source>
</evidence>
<gene>
    <name evidence="2" type="ORF">SAMN05216462_0694</name>
</gene>
<dbReference type="OMA" id="PISCHLY"/>
<proteinExistence type="inferred from homology"/>
<dbReference type="AlphaFoldDB" id="A0A1H3YLQ1"/>
<dbReference type="GeneID" id="31501894"/>
<comment type="similarity">
    <text evidence="1">Belongs to the Rv0495c family.</text>
</comment>
<sequence length="210" mass="23360">MNTIPPIIQVGDVLLSSEILTEKFCCDLSVCKGECCVEGDAGAPVTMDEIAAIEECVDDVWDDLSASAQAVIDKQGVAYTDQEGDLVTSIVGGKDCVFTYYGDIEDWNTHLPIKNCCLCALEKAYRAGRTHFCKPISCALYPIREKQLGGGLTGLNYNRWSVCKMAIAKGIQENLYLYQFLRDPLIRRFGEAWYQELLDTVSELKEQGYL</sequence>
<evidence type="ECO:0000313" key="3">
    <source>
        <dbReference type="Proteomes" id="UP000182257"/>
    </source>
</evidence>
<name>A0A1H3YLQ1_XYLRU</name>
<dbReference type="RefSeq" id="WP_013065356.1">
    <property type="nucleotide sequence ID" value="NZ_BPTT01000001.1"/>
</dbReference>
<organism evidence="2 3">
    <name type="scientific">Xylanibacter ruminicola</name>
    <name type="common">Prevotella ruminicola</name>
    <dbReference type="NCBI Taxonomy" id="839"/>
    <lineage>
        <taxon>Bacteria</taxon>
        <taxon>Pseudomonadati</taxon>
        <taxon>Bacteroidota</taxon>
        <taxon>Bacteroidia</taxon>
        <taxon>Bacteroidales</taxon>
        <taxon>Prevotellaceae</taxon>
        <taxon>Xylanibacter</taxon>
    </lineage>
</organism>
<dbReference type="Proteomes" id="UP000182257">
    <property type="component" value="Unassembled WGS sequence"/>
</dbReference>
<evidence type="ECO:0000256" key="1">
    <source>
        <dbReference type="ARBA" id="ARBA00093770"/>
    </source>
</evidence>